<proteinExistence type="predicted"/>
<reference evidence="1" key="1">
    <citation type="submission" date="2020-05" db="EMBL/GenBank/DDBJ databases">
        <title>Large-scale comparative analyses of tick genomes elucidate their genetic diversity and vector capacities.</title>
        <authorList>
            <person name="Jia N."/>
            <person name="Wang J."/>
            <person name="Shi W."/>
            <person name="Du L."/>
            <person name="Sun Y."/>
            <person name="Zhan W."/>
            <person name="Jiang J."/>
            <person name="Wang Q."/>
            <person name="Zhang B."/>
            <person name="Ji P."/>
            <person name="Sakyi L.B."/>
            <person name="Cui X."/>
            <person name="Yuan T."/>
            <person name="Jiang B."/>
            <person name="Yang W."/>
            <person name="Lam T.T.-Y."/>
            <person name="Chang Q."/>
            <person name="Ding S."/>
            <person name="Wang X."/>
            <person name="Zhu J."/>
            <person name="Ruan X."/>
            <person name="Zhao L."/>
            <person name="Wei J."/>
            <person name="Que T."/>
            <person name="Du C."/>
            <person name="Cheng J."/>
            <person name="Dai P."/>
            <person name="Han X."/>
            <person name="Huang E."/>
            <person name="Gao Y."/>
            <person name="Liu J."/>
            <person name="Shao H."/>
            <person name="Ye R."/>
            <person name="Li L."/>
            <person name="Wei W."/>
            <person name="Wang X."/>
            <person name="Wang C."/>
            <person name="Yang T."/>
            <person name="Huo Q."/>
            <person name="Li W."/>
            <person name="Guo W."/>
            <person name="Chen H."/>
            <person name="Zhou L."/>
            <person name="Ni X."/>
            <person name="Tian J."/>
            <person name="Zhou Y."/>
            <person name="Sheng Y."/>
            <person name="Liu T."/>
            <person name="Pan Y."/>
            <person name="Xia L."/>
            <person name="Li J."/>
            <person name="Zhao F."/>
            <person name="Cao W."/>
        </authorList>
    </citation>
    <scope>NUCLEOTIDE SEQUENCE</scope>
    <source>
        <strain evidence="1">Hyas-2018</strain>
    </source>
</reference>
<accession>A0ACB7RNG2</accession>
<evidence type="ECO:0000313" key="2">
    <source>
        <dbReference type="Proteomes" id="UP000821845"/>
    </source>
</evidence>
<dbReference type="EMBL" id="CM023489">
    <property type="protein sequence ID" value="KAH6922432.1"/>
    <property type="molecule type" value="Genomic_DNA"/>
</dbReference>
<organism evidence="1 2">
    <name type="scientific">Hyalomma asiaticum</name>
    <name type="common">Tick</name>
    <dbReference type="NCBI Taxonomy" id="266040"/>
    <lineage>
        <taxon>Eukaryota</taxon>
        <taxon>Metazoa</taxon>
        <taxon>Ecdysozoa</taxon>
        <taxon>Arthropoda</taxon>
        <taxon>Chelicerata</taxon>
        <taxon>Arachnida</taxon>
        <taxon>Acari</taxon>
        <taxon>Parasitiformes</taxon>
        <taxon>Ixodida</taxon>
        <taxon>Ixodoidea</taxon>
        <taxon>Ixodidae</taxon>
        <taxon>Hyalomminae</taxon>
        <taxon>Hyalomma</taxon>
    </lineage>
</organism>
<evidence type="ECO:0000313" key="1">
    <source>
        <dbReference type="EMBL" id="KAH6922432.1"/>
    </source>
</evidence>
<dbReference type="Proteomes" id="UP000821845">
    <property type="component" value="Chromosome 9"/>
</dbReference>
<comment type="caution">
    <text evidence="1">The sequence shown here is derived from an EMBL/GenBank/DDBJ whole genome shotgun (WGS) entry which is preliminary data.</text>
</comment>
<keyword evidence="2" id="KW-1185">Reference proteome</keyword>
<gene>
    <name evidence="1" type="ORF">HPB50_013605</name>
</gene>
<name>A0ACB7RNG2_HYAAI</name>
<sequence length="99" mass="11667">MSEALTVNTALQELDISSIEYKCMQPWLSRDGENGPAVYSAKCKWGEWWRIRPFVDTLRNSVSLQRLRLGHIYFHNHELQSLLEAAKERDSFRQIHIYS</sequence>
<protein>
    <submittedName>
        <fullName evidence="1">Uncharacterized protein</fullName>
    </submittedName>
</protein>